<gene>
    <name evidence="2" type="ORF">FRZ61_50840</name>
</gene>
<dbReference type="EMBL" id="CP042582">
    <property type="protein sequence ID" value="QEX25138.1"/>
    <property type="molecule type" value="Genomic_DNA"/>
</dbReference>
<keyword evidence="3" id="KW-1185">Reference proteome</keyword>
<dbReference type="Pfam" id="PF12706">
    <property type="entry name" value="Lactamase_B_2"/>
    <property type="match status" value="1"/>
</dbReference>
<evidence type="ECO:0000259" key="1">
    <source>
        <dbReference type="SMART" id="SM00849"/>
    </source>
</evidence>
<proteinExistence type="predicted"/>
<protein>
    <submittedName>
        <fullName evidence="2">MBL fold metallo-hydrolase</fullName>
    </submittedName>
</protein>
<dbReference type="CDD" id="cd07715">
    <property type="entry name" value="TaR3-like_MBL-fold"/>
    <property type="match status" value="1"/>
</dbReference>
<dbReference type="GO" id="GO:0016787">
    <property type="term" value="F:hydrolase activity"/>
    <property type="evidence" value="ECO:0007669"/>
    <property type="project" value="UniProtKB-KW"/>
</dbReference>
<dbReference type="AlphaFoldDB" id="A0A5J6N5F0"/>
<dbReference type="Proteomes" id="UP000325797">
    <property type="component" value="Chromosome"/>
</dbReference>
<evidence type="ECO:0000313" key="3">
    <source>
        <dbReference type="Proteomes" id="UP000325797"/>
    </source>
</evidence>
<dbReference type="PANTHER" id="PTHR42663:SF4">
    <property type="entry name" value="SLL1036 PROTEIN"/>
    <property type="match status" value="1"/>
</dbReference>
<dbReference type="SMART" id="SM00849">
    <property type="entry name" value="Lactamase_B"/>
    <property type="match status" value="1"/>
</dbReference>
<reference evidence="2 3" key="1">
    <citation type="submission" date="2019-08" db="EMBL/GenBank/DDBJ databases">
        <title>Hyperibacter terrae gen. nov., sp. nov. and Hyperibacter viscosus sp. nov., two new members in the family Rhodospirillaceae isolated from the rhizosphere of Hypericum perforatum.</title>
        <authorList>
            <person name="Noviana Z."/>
        </authorList>
    </citation>
    <scope>NUCLEOTIDE SEQUENCE [LARGE SCALE GENOMIC DNA]</scope>
    <source>
        <strain evidence="2 3">R5959</strain>
    </source>
</reference>
<dbReference type="Gene3D" id="3.60.15.10">
    <property type="entry name" value="Ribonuclease Z/Hydroxyacylglutathione hydrolase-like"/>
    <property type="match status" value="1"/>
</dbReference>
<dbReference type="KEGG" id="hadh:FRZ61_50840"/>
<evidence type="ECO:0000313" key="2">
    <source>
        <dbReference type="EMBL" id="QEX25138.1"/>
    </source>
</evidence>
<sequence length="282" mass="31347">MEVGKVAQAEDFYVRFWGVRGSIACAGHEFERYGGNTSCVEIRCGKHILVFDGGTGIRALGAALKPEEPVDLDLFLSHSHFDHIVGIPFFGSLFNAQNKVRLWAGHLLPDRTLKDVMGKMMAAPLFPVPPEIFAAQTSFLDFRAGESFEPRAGVRLATASLNHPNHATGYRVEFDGHSICYVTDTEHKKEGPDQGILKLIRDADIVIYDSTYTDEEYPRFAGWGHSTWQEGVRLAEAANAKRLVIFHHDPSHDDTIMDRIAEAAEKMRPGTVVAREGLTLRP</sequence>
<name>A0A5J6N5F0_9PROT</name>
<keyword evidence="2" id="KW-0378">Hydrolase</keyword>
<feature type="domain" description="Metallo-beta-lactamase" evidence="1">
    <location>
        <begin position="36"/>
        <end position="225"/>
    </location>
</feature>
<dbReference type="InterPro" id="IPR001279">
    <property type="entry name" value="Metallo-B-lactamas"/>
</dbReference>
<dbReference type="PANTHER" id="PTHR42663">
    <property type="entry name" value="HYDROLASE C777.06C-RELATED-RELATED"/>
    <property type="match status" value="1"/>
</dbReference>
<accession>A0A5J6N5F0</accession>
<dbReference type="InterPro" id="IPR036866">
    <property type="entry name" value="RibonucZ/Hydroxyglut_hydro"/>
</dbReference>
<dbReference type="SUPFAM" id="SSF56281">
    <property type="entry name" value="Metallo-hydrolase/oxidoreductase"/>
    <property type="match status" value="1"/>
</dbReference>
<organism evidence="2 3">
    <name type="scientific">Hypericibacter adhaerens</name>
    <dbReference type="NCBI Taxonomy" id="2602016"/>
    <lineage>
        <taxon>Bacteria</taxon>
        <taxon>Pseudomonadati</taxon>
        <taxon>Pseudomonadota</taxon>
        <taxon>Alphaproteobacteria</taxon>
        <taxon>Rhodospirillales</taxon>
        <taxon>Dongiaceae</taxon>
        <taxon>Hypericibacter</taxon>
    </lineage>
</organism>